<keyword evidence="5" id="KW-0539">Nucleus</keyword>
<dbReference type="Gene3D" id="3.30.160.60">
    <property type="entry name" value="Classic Zinc Finger"/>
    <property type="match status" value="4"/>
</dbReference>
<feature type="compositionally biased region" description="Basic and acidic residues" evidence="8">
    <location>
        <begin position="539"/>
        <end position="562"/>
    </location>
</feature>
<feature type="compositionally biased region" description="Basic and acidic residues" evidence="8">
    <location>
        <begin position="250"/>
        <end position="259"/>
    </location>
</feature>
<dbReference type="InterPro" id="IPR036236">
    <property type="entry name" value="Znf_C2H2_sf"/>
</dbReference>
<feature type="domain" description="C2H2-type" evidence="9">
    <location>
        <begin position="378"/>
        <end position="405"/>
    </location>
</feature>
<accession>A0ABM1ZJ58</accession>
<feature type="compositionally biased region" description="Basic residues" evidence="8">
    <location>
        <begin position="433"/>
        <end position="451"/>
    </location>
</feature>
<sequence length="585" mass="66153">MVQEMPSSSVPEELYNLTQLAEVSIAAGKLSTSLNVSPGEQYHHHHHHHLQHYHHQEQYGAVKYYTLPHESAAYHPAEYYQCVLSYHNQLGDDNDDGRKSYPNDSSSLSPTDHKKERPPTTQSCSATKKKWKTNWEINRNLKLQQAQRISKTRDADGRADCDDSYESGSLTYYTSTIRPAERGIEASPPRSGSSSRALTEEEHLLDRRSSYASEESEDSSYSYSHKVFDRKKSRTLSWNSGSSYSYGEESGQRHGAEPLDYGIYDRDYRELREAEGRTTASSGDEVGSTDDVHCCPECGKKYSTSSNLARHRQTHRSLQDKKARRCPHCSKVYVSMPAYSMHVRTHNQGCQCPTCGKCFSRPWLLQGHIRTHTGEKPFKCSVCQKAFADKSNLRAHVQTHSNTKPHSCSRCGKAFALKSYLYKHEDSSCMKNKPGKHPSSKQGHTKVRRKVEKSSGYEGGYPTGYGKFHPSPQQIISPLDLARQTEQQVKKEAVRAKIREVLEDNCKKSAQLKAAMDNRISVIRTTASSNHEAGYYLAHRRESPAMDTRETGQTNLERDRSDSSNSSRSSSSTCYEYPKNYAISA</sequence>
<dbReference type="PROSITE" id="PS00028">
    <property type="entry name" value="ZINC_FINGER_C2H2_1"/>
    <property type="match status" value="4"/>
</dbReference>
<keyword evidence="2" id="KW-0677">Repeat</keyword>
<protein>
    <recommendedName>
        <fullName evidence="9">C2H2-type domain-containing protein</fullName>
    </recommendedName>
</protein>
<dbReference type="InterPro" id="IPR050527">
    <property type="entry name" value="Snail/Krueppel_Znf"/>
</dbReference>
<dbReference type="Proteomes" id="UP000069940">
    <property type="component" value="Unassembled WGS sequence"/>
</dbReference>
<evidence type="ECO:0000256" key="1">
    <source>
        <dbReference type="ARBA" id="ARBA00022723"/>
    </source>
</evidence>
<evidence type="ECO:0000256" key="8">
    <source>
        <dbReference type="SAM" id="MobiDB-lite"/>
    </source>
</evidence>
<feature type="domain" description="C2H2-type" evidence="9">
    <location>
        <begin position="350"/>
        <end position="377"/>
    </location>
</feature>
<feature type="region of interest" description="Disordered" evidence="8">
    <location>
        <begin position="179"/>
        <end position="259"/>
    </location>
</feature>
<feature type="region of interest" description="Disordered" evidence="8">
    <location>
        <begin position="428"/>
        <end position="472"/>
    </location>
</feature>
<evidence type="ECO:0000256" key="3">
    <source>
        <dbReference type="ARBA" id="ARBA00022771"/>
    </source>
</evidence>
<feature type="compositionally biased region" description="Low complexity" evidence="8">
    <location>
        <begin position="186"/>
        <end position="197"/>
    </location>
</feature>
<dbReference type="PROSITE" id="PS50157">
    <property type="entry name" value="ZINC_FINGER_C2H2_2"/>
    <property type="match status" value="4"/>
</dbReference>
<reference evidence="11" key="1">
    <citation type="journal article" date="2015" name="Proc. Natl. Acad. Sci. U.S.A.">
        <title>Genome sequence of the Asian Tiger mosquito, Aedes albopictus, reveals insights into its biology, genetics, and evolution.</title>
        <authorList>
            <person name="Chen X.G."/>
            <person name="Jiang X."/>
            <person name="Gu J."/>
            <person name="Xu M."/>
            <person name="Wu Y."/>
            <person name="Deng Y."/>
            <person name="Zhang C."/>
            <person name="Bonizzoni M."/>
            <person name="Dermauw W."/>
            <person name="Vontas J."/>
            <person name="Armbruster P."/>
            <person name="Huang X."/>
            <person name="Yang Y."/>
            <person name="Zhang H."/>
            <person name="He W."/>
            <person name="Peng H."/>
            <person name="Liu Y."/>
            <person name="Wu K."/>
            <person name="Chen J."/>
            <person name="Lirakis M."/>
            <person name="Topalis P."/>
            <person name="Van Leeuwen T."/>
            <person name="Hall A.B."/>
            <person name="Jiang X."/>
            <person name="Thorpe C."/>
            <person name="Mueller R.L."/>
            <person name="Sun C."/>
            <person name="Waterhouse R.M."/>
            <person name="Yan G."/>
            <person name="Tu Z.J."/>
            <person name="Fang X."/>
            <person name="James A.A."/>
        </authorList>
    </citation>
    <scope>NUCLEOTIDE SEQUENCE [LARGE SCALE GENOMIC DNA]</scope>
    <source>
        <strain evidence="11">Foshan</strain>
    </source>
</reference>
<feature type="compositionally biased region" description="Low complexity" evidence="8">
    <location>
        <begin position="240"/>
        <end position="249"/>
    </location>
</feature>
<feature type="compositionally biased region" description="Low complexity" evidence="8">
    <location>
        <begin position="563"/>
        <end position="572"/>
    </location>
</feature>
<dbReference type="EnsemblMetazoa" id="AALFPA23_018993.R27933">
    <property type="protein sequence ID" value="AALFPA23_018993.P27933"/>
    <property type="gene ID" value="AALFPA23_018993"/>
</dbReference>
<comment type="similarity">
    <text evidence="6">Belongs to the snail C2H2-type zinc-finger protein family.</text>
</comment>
<dbReference type="SUPFAM" id="SSF57667">
    <property type="entry name" value="beta-beta-alpha zinc fingers"/>
    <property type="match status" value="3"/>
</dbReference>
<dbReference type="Pfam" id="PF00096">
    <property type="entry name" value="zf-C2H2"/>
    <property type="match status" value="3"/>
</dbReference>
<feature type="region of interest" description="Disordered" evidence="8">
    <location>
        <begin position="91"/>
        <end position="128"/>
    </location>
</feature>
<feature type="domain" description="C2H2-type" evidence="9">
    <location>
        <begin position="293"/>
        <end position="320"/>
    </location>
</feature>
<evidence type="ECO:0000256" key="6">
    <source>
        <dbReference type="ARBA" id="ARBA00037948"/>
    </source>
</evidence>
<feature type="region of interest" description="Disordered" evidence="8">
    <location>
        <begin position="538"/>
        <end position="575"/>
    </location>
</feature>
<evidence type="ECO:0000313" key="10">
    <source>
        <dbReference type="EnsemblMetazoa" id="AALFPA23_018993.P27933"/>
    </source>
</evidence>
<dbReference type="RefSeq" id="XP_029735636.2">
    <property type="nucleotide sequence ID" value="XM_029879776.2"/>
</dbReference>
<evidence type="ECO:0000259" key="9">
    <source>
        <dbReference type="PROSITE" id="PS50157"/>
    </source>
</evidence>
<dbReference type="GeneID" id="115270321"/>
<reference evidence="10" key="2">
    <citation type="submission" date="2025-05" db="UniProtKB">
        <authorList>
            <consortium name="EnsemblMetazoa"/>
        </authorList>
    </citation>
    <scope>IDENTIFICATION</scope>
    <source>
        <strain evidence="10">Foshan</strain>
    </source>
</reference>
<dbReference type="PANTHER" id="PTHR24388:SF100">
    <property type="entry name" value="ZINC FINGER PROTEIN 423"/>
    <property type="match status" value="1"/>
</dbReference>
<proteinExistence type="inferred from homology"/>
<organism evidence="10 11">
    <name type="scientific">Aedes albopictus</name>
    <name type="common">Asian tiger mosquito</name>
    <name type="synonym">Stegomyia albopicta</name>
    <dbReference type="NCBI Taxonomy" id="7160"/>
    <lineage>
        <taxon>Eukaryota</taxon>
        <taxon>Metazoa</taxon>
        <taxon>Ecdysozoa</taxon>
        <taxon>Arthropoda</taxon>
        <taxon>Hexapoda</taxon>
        <taxon>Insecta</taxon>
        <taxon>Pterygota</taxon>
        <taxon>Neoptera</taxon>
        <taxon>Endopterygota</taxon>
        <taxon>Diptera</taxon>
        <taxon>Nematocera</taxon>
        <taxon>Culicoidea</taxon>
        <taxon>Culicidae</taxon>
        <taxon>Culicinae</taxon>
        <taxon>Aedini</taxon>
        <taxon>Aedes</taxon>
        <taxon>Stegomyia</taxon>
    </lineage>
</organism>
<dbReference type="PANTHER" id="PTHR24388">
    <property type="entry name" value="ZINC FINGER PROTEIN"/>
    <property type="match status" value="1"/>
</dbReference>
<evidence type="ECO:0000256" key="4">
    <source>
        <dbReference type="ARBA" id="ARBA00022833"/>
    </source>
</evidence>
<evidence type="ECO:0000256" key="7">
    <source>
        <dbReference type="PROSITE-ProRule" id="PRU00042"/>
    </source>
</evidence>
<feature type="compositionally biased region" description="Basic and acidic residues" evidence="8">
    <location>
        <begin position="151"/>
        <end position="161"/>
    </location>
</feature>
<evidence type="ECO:0000313" key="11">
    <source>
        <dbReference type="Proteomes" id="UP000069940"/>
    </source>
</evidence>
<name>A0ABM1ZJ58_AEDAL</name>
<keyword evidence="3 7" id="KW-0863">Zinc-finger</keyword>
<dbReference type="SMART" id="SM00355">
    <property type="entry name" value="ZnF_C2H2"/>
    <property type="match status" value="5"/>
</dbReference>
<evidence type="ECO:0000256" key="2">
    <source>
        <dbReference type="ARBA" id="ARBA00022737"/>
    </source>
</evidence>
<feature type="region of interest" description="Disordered" evidence="8">
    <location>
        <begin position="146"/>
        <end position="165"/>
    </location>
</feature>
<keyword evidence="11" id="KW-1185">Reference proteome</keyword>
<keyword evidence="4" id="KW-0862">Zinc</keyword>
<feature type="domain" description="C2H2-type" evidence="9">
    <location>
        <begin position="406"/>
        <end position="434"/>
    </location>
</feature>
<evidence type="ECO:0000256" key="5">
    <source>
        <dbReference type="ARBA" id="ARBA00023242"/>
    </source>
</evidence>
<dbReference type="InterPro" id="IPR013087">
    <property type="entry name" value="Znf_C2H2_type"/>
</dbReference>
<keyword evidence="1" id="KW-0479">Metal-binding</keyword>
<feature type="compositionally biased region" description="Basic and acidic residues" evidence="8">
    <location>
        <begin position="198"/>
        <end position="209"/>
    </location>
</feature>